<dbReference type="OrthoDB" id="10388475at2759"/>
<protein>
    <recommendedName>
        <fullName evidence="4">Secreted protein</fullName>
    </recommendedName>
</protein>
<dbReference type="EMBL" id="ML738697">
    <property type="protein sequence ID" value="KAE8158334.1"/>
    <property type="molecule type" value="Genomic_DNA"/>
</dbReference>
<organism evidence="2 3">
    <name type="scientific">Aspergillus tamarii</name>
    <dbReference type="NCBI Taxonomy" id="41984"/>
    <lineage>
        <taxon>Eukaryota</taxon>
        <taxon>Fungi</taxon>
        <taxon>Dikarya</taxon>
        <taxon>Ascomycota</taxon>
        <taxon>Pezizomycotina</taxon>
        <taxon>Eurotiomycetes</taxon>
        <taxon>Eurotiomycetidae</taxon>
        <taxon>Eurotiales</taxon>
        <taxon>Aspergillaceae</taxon>
        <taxon>Aspergillus</taxon>
        <taxon>Aspergillus subgen. Circumdati</taxon>
    </lineage>
</organism>
<evidence type="ECO:0008006" key="4">
    <source>
        <dbReference type="Google" id="ProtNLM"/>
    </source>
</evidence>
<keyword evidence="3" id="KW-1185">Reference proteome</keyword>
<keyword evidence="1" id="KW-0732">Signal</keyword>
<evidence type="ECO:0000313" key="3">
    <source>
        <dbReference type="Proteomes" id="UP000326950"/>
    </source>
</evidence>
<gene>
    <name evidence="2" type="ORF">BDV40DRAFT_22577</name>
</gene>
<dbReference type="AlphaFoldDB" id="A0A5N6UI89"/>
<dbReference type="Proteomes" id="UP000326950">
    <property type="component" value="Unassembled WGS sequence"/>
</dbReference>
<reference evidence="2 3" key="1">
    <citation type="submission" date="2019-04" db="EMBL/GenBank/DDBJ databases">
        <title>Friends and foes A comparative genomics study of 23 Aspergillus species from section Flavi.</title>
        <authorList>
            <consortium name="DOE Joint Genome Institute"/>
            <person name="Kjaerbolling I."/>
            <person name="Vesth T."/>
            <person name="Frisvad J.C."/>
            <person name="Nybo J.L."/>
            <person name="Theobald S."/>
            <person name="Kildgaard S."/>
            <person name="Isbrandt T."/>
            <person name="Kuo A."/>
            <person name="Sato A."/>
            <person name="Lyhne E.K."/>
            <person name="Kogle M.E."/>
            <person name="Wiebenga A."/>
            <person name="Kun R.S."/>
            <person name="Lubbers R.J."/>
            <person name="Makela M.R."/>
            <person name="Barry K."/>
            <person name="Chovatia M."/>
            <person name="Clum A."/>
            <person name="Daum C."/>
            <person name="Haridas S."/>
            <person name="He G."/>
            <person name="LaButti K."/>
            <person name="Lipzen A."/>
            <person name="Mondo S."/>
            <person name="Riley R."/>
            <person name="Salamov A."/>
            <person name="Simmons B.A."/>
            <person name="Magnuson J.K."/>
            <person name="Henrissat B."/>
            <person name="Mortensen U.H."/>
            <person name="Larsen T.O."/>
            <person name="Devries R.P."/>
            <person name="Grigoriev I.V."/>
            <person name="Machida M."/>
            <person name="Baker S.E."/>
            <person name="Andersen M.R."/>
        </authorList>
    </citation>
    <scope>NUCLEOTIDE SEQUENCE [LARGE SCALE GENOMIC DNA]</scope>
    <source>
        <strain evidence="2 3">CBS 117626</strain>
    </source>
</reference>
<accession>A0A5N6UI89</accession>
<feature type="signal peptide" evidence="1">
    <location>
        <begin position="1"/>
        <end position="19"/>
    </location>
</feature>
<feature type="chain" id="PRO_5024842972" description="Secreted protein" evidence="1">
    <location>
        <begin position="20"/>
        <end position="82"/>
    </location>
</feature>
<evidence type="ECO:0000313" key="2">
    <source>
        <dbReference type="EMBL" id="KAE8158334.1"/>
    </source>
</evidence>
<evidence type="ECO:0000256" key="1">
    <source>
        <dbReference type="SAM" id="SignalP"/>
    </source>
</evidence>
<sequence>MSFPSLLVILFWGAGRLASVRFLCQFCFNIVDTYDINRSISMTRVTLWVTKKNNPVVVLACICSAVSPLRSCMPFMHLFYVT</sequence>
<proteinExistence type="predicted"/>
<name>A0A5N6UI89_ASPTM</name>